<dbReference type="InterPro" id="IPR047650">
    <property type="entry name" value="Transpos_IS110"/>
</dbReference>
<evidence type="ECO:0000313" key="3">
    <source>
        <dbReference type="EMBL" id="GGH08062.1"/>
    </source>
</evidence>
<dbReference type="PANTHER" id="PTHR33055:SF16">
    <property type="entry name" value="TRANSPOSASE FOR INSERTION SEQUENCE ELEMENT IS1547"/>
    <property type="match status" value="1"/>
</dbReference>
<dbReference type="InterPro" id="IPR002525">
    <property type="entry name" value="Transp_IS110-like_N"/>
</dbReference>
<feature type="domain" description="Transposase IS110-like N-terminal" evidence="1">
    <location>
        <begin position="10"/>
        <end position="156"/>
    </location>
</feature>
<sequence length="429" mass="46495">MASEPTKVIAGIDTHADTHHVAVINEHGKPIADKEFLAVGSGYRKIIDFITSYGTVVAIGVEGTGSYGAELARTLRGEGLTVLEVNRPNRAARRLKGKSDPLDAYQAAKSVLEGRTKAIPKAKDGPVECLRIVRSGRASAIKARTAAINQIKALLVSAPDKIRAKYRALATSALITALQRTRPSGHMADPEYVTLMTLKALAARCQALGAEIEAADAVLKEILDSYAPMLCDLPGVGTEVASQLLITFGDNPDRLGNEAQFASLVGVAPVPASSGKTTRHRLSRGGDRSANNALHQVVLVRMGSCQRTKDYVAKRTSEGKSKREIMRCLKRYAAREIYRQITNPRPAPDNSDLRRMRTELGITITTVAGELGQWVSILSRLERGHIRNDDLAATYRQWLTDQCQVQRFTRPLTSAAKTCALPEAVSQPV</sequence>
<accession>A0ABQ1Y0N2</accession>
<evidence type="ECO:0000259" key="2">
    <source>
        <dbReference type="Pfam" id="PF02371"/>
    </source>
</evidence>
<dbReference type="Pfam" id="PF01548">
    <property type="entry name" value="DEDD_Tnp_IS110"/>
    <property type="match status" value="1"/>
</dbReference>
<name>A0ABQ1Y0N2_9MICC</name>
<dbReference type="EMBL" id="BMKU01000014">
    <property type="protein sequence ID" value="GGH08062.1"/>
    <property type="molecule type" value="Genomic_DNA"/>
</dbReference>
<keyword evidence="4" id="KW-1185">Reference proteome</keyword>
<gene>
    <name evidence="3" type="ORF">GCM10011577_35820</name>
</gene>
<feature type="domain" description="Transposase IS116/IS110/IS902 C-terminal" evidence="2">
    <location>
        <begin position="229"/>
        <end position="311"/>
    </location>
</feature>
<dbReference type="PANTHER" id="PTHR33055">
    <property type="entry name" value="TRANSPOSASE FOR INSERTION SEQUENCE ELEMENT IS1111A"/>
    <property type="match status" value="1"/>
</dbReference>
<evidence type="ECO:0000313" key="4">
    <source>
        <dbReference type="Proteomes" id="UP000596938"/>
    </source>
</evidence>
<proteinExistence type="predicted"/>
<reference evidence="4" key="1">
    <citation type="journal article" date="2019" name="Int. J. Syst. Evol. Microbiol.">
        <title>The Global Catalogue of Microorganisms (GCM) 10K type strain sequencing project: providing services to taxonomists for standard genome sequencing and annotation.</title>
        <authorList>
            <consortium name="The Broad Institute Genomics Platform"/>
            <consortium name="The Broad Institute Genome Sequencing Center for Infectious Disease"/>
            <person name="Wu L."/>
            <person name="Ma J."/>
        </authorList>
    </citation>
    <scope>NUCLEOTIDE SEQUENCE [LARGE SCALE GENOMIC DNA]</scope>
    <source>
        <strain evidence="4">CGMCC 1.1927</strain>
    </source>
</reference>
<dbReference type="RefSeq" id="WP_229666525.1">
    <property type="nucleotide sequence ID" value="NZ_BAAAWV010000001.1"/>
</dbReference>
<dbReference type="Pfam" id="PF02371">
    <property type="entry name" value="Transposase_20"/>
    <property type="match status" value="1"/>
</dbReference>
<evidence type="ECO:0000259" key="1">
    <source>
        <dbReference type="Pfam" id="PF01548"/>
    </source>
</evidence>
<dbReference type="Proteomes" id="UP000596938">
    <property type="component" value="Unassembled WGS sequence"/>
</dbReference>
<comment type="caution">
    <text evidence="3">The sequence shown here is derived from an EMBL/GenBank/DDBJ whole genome shotgun (WGS) entry which is preliminary data.</text>
</comment>
<protein>
    <submittedName>
        <fullName evidence="3">IS110 family transposase</fullName>
    </submittedName>
</protein>
<organism evidence="3 4">
    <name type="scientific">Pseudarthrobacter polychromogenes</name>
    <dbReference type="NCBI Taxonomy" id="1676"/>
    <lineage>
        <taxon>Bacteria</taxon>
        <taxon>Bacillati</taxon>
        <taxon>Actinomycetota</taxon>
        <taxon>Actinomycetes</taxon>
        <taxon>Micrococcales</taxon>
        <taxon>Micrococcaceae</taxon>
        <taxon>Pseudarthrobacter</taxon>
    </lineage>
</organism>
<dbReference type="InterPro" id="IPR003346">
    <property type="entry name" value="Transposase_20"/>
</dbReference>
<dbReference type="NCBIfam" id="NF033542">
    <property type="entry name" value="transpos_IS110"/>
    <property type="match status" value="1"/>
</dbReference>